<dbReference type="PANTHER" id="PTHR20883">
    <property type="entry name" value="PHYTANOYL-COA DIOXYGENASE DOMAIN CONTAINING 1"/>
    <property type="match status" value="1"/>
</dbReference>
<comment type="caution">
    <text evidence="6">The sequence shown here is derived from an EMBL/GenBank/DDBJ whole genome shotgun (WGS) entry which is preliminary data.</text>
</comment>
<keyword evidence="3 6" id="KW-0223">Dioxygenase</keyword>
<evidence type="ECO:0000313" key="6">
    <source>
        <dbReference type="EMBL" id="RII78259.1"/>
    </source>
</evidence>
<dbReference type="Pfam" id="PF05721">
    <property type="entry name" value="PhyH"/>
    <property type="match status" value="1"/>
</dbReference>
<dbReference type="InterPro" id="IPR008775">
    <property type="entry name" value="Phytyl_CoA_dOase-like"/>
</dbReference>
<dbReference type="EMBL" id="QWLL01000017">
    <property type="protein sequence ID" value="RII78259.1"/>
    <property type="molecule type" value="Genomic_DNA"/>
</dbReference>
<dbReference type="Proteomes" id="UP000265875">
    <property type="component" value="Unassembled WGS sequence"/>
</dbReference>
<dbReference type="Gene3D" id="2.60.120.620">
    <property type="entry name" value="q2cbj1_9rhob like domain"/>
    <property type="match status" value="1"/>
</dbReference>
<comment type="subunit">
    <text evidence="1">Homodimer.</text>
</comment>
<evidence type="ECO:0000256" key="1">
    <source>
        <dbReference type="ARBA" id="ARBA00011738"/>
    </source>
</evidence>
<reference evidence="6 7" key="1">
    <citation type="submission" date="2018-08" db="EMBL/GenBank/DDBJ databases">
        <title>Draft genome sequence of the cyanotroph, Pseudomonas monteilii BCN3.</title>
        <authorList>
            <person name="Jones L.B."/>
            <person name="Kunz D.A."/>
        </authorList>
    </citation>
    <scope>NUCLEOTIDE SEQUENCE [LARGE SCALE GENOMIC DNA]</scope>
    <source>
        <strain evidence="6 7">BCN3</strain>
    </source>
</reference>
<evidence type="ECO:0000256" key="5">
    <source>
        <dbReference type="ARBA" id="ARBA00023004"/>
    </source>
</evidence>
<evidence type="ECO:0000313" key="7">
    <source>
        <dbReference type="Proteomes" id="UP000265875"/>
    </source>
</evidence>
<dbReference type="RefSeq" id="WP_119369376.1">
    <property type="nucleotide sequence ID" value="NZ_QWLL01000017.1"/>
</dbReference>
<keyword evidence="5" id="KW-0408">Iron</keyword>
<gene>
    <name evidence="6" type="ORF">D0894_08475</name>
</gene>
<evidence type="ECO:0000256" key="3">
    <source>
        <dbReference type="ARBA" id="ARBA00022964"/>
    </source>
</evidence>
<name>A0A399MAQ1_9PSED</name>
<keyword evidence="2" id="KW-0479">Metal-binding</keyword>
<dbReference type="SUPFAM" id="SSF51197">
    <property type="entry name" value="Clavaminate synthase-like"/>
    <property type="match status" value="1"/>
</dbReference>
<keyword evidence="4" id="KW-0560">Oxidoreductase</keyword>
<evidence type="ECO:0000256" key="2">
    <source>
        <dbReference type="ARBA" id="ARBA00022723"/>
    </source>
</evidence>
<organism evidence="6 7">
    <name type="scientific">Pseudomonas monteilii</name>
    <dbReference type="NCBI Taxonomy" id="76759"/>
    <lineage>
        <taxon>Bacteria</taxon>
        <taxon>Pseudomonadati</taxon>
        <taxon>Pseudomonadota</taxon>
        <taxon>Gammaproteobacteria</taxon>
        <taxon>Pseudomonadales</taxon>
        <taxon>Pseudomonadaceae</taxon>
        <taxon>Pseudomonas</taxon>
    </lineage>
</organism>
<sequence length="292" mass="32720">MSLRYLSNTASTEEIAAVIMEDGGVIIRNYLQPETLEGLRKDLLPLLEQTPGGADEYFAGGKTGRISRIFNRTDHMVDVALNPLYLETARAILQTPIKGWSGEMQYEIAPDIQIGATQAIQIRPGQGKQPLHRDDGVWMWRHPHYGREARLQIMVAISDFTKENGATHVIPGSHKWDDERMPTVEESVQAEMSAGDALLWIGSTYHGGGENVSNAPRTGLTMAYDLALLRQEENHYLSLPIERVRQFPEELQRLLGWSCSSTFMGWVESGGQFVNPQDLLKQEGFREVGLID</sequence>
<dbReference type="GO" id="GO:0016706">
    <property type="term" value="F:2-oxoglutarate-dependent dioxygenase activity"/>
    <property type="evidence" value="ECO:0007669"/>
    <property type="project" value="UniProtKB-ARBA"/>
</dbReference>
<dbReference type="AlphaFoldDB" id="A0A399MAQ1"/>
<dbReference type="PANTHER" id="PTHR20883:SF45">
    <property type="entry name" value="PHYTANOYL-COA DIOXYGENASE FAMILY PROTEIN"/>
    <property type="match status" value="1"/>
</dbReference>
<evidence type="ECO:0000256" key="4">
    <source>
        <dbReference type="ARBA" id="ARBA00023002"/>
    </source>
</evidence>
<proteinExistence type="predicted"/>
<dbReference type="GO" id="GO:0005506">
    <property type="term" value="F:iron ion binding"/>
    <property type="evidence" value="ECO:0007669"/>
    <property type="project" value="UniProtKB-ARBA"/>
</dbReference>
<protein>
    <submittedName>
        <fullName evidence="6">Phytanoyl-CoA dioxygenase family protein</fullName>
    </submittedName>
</protein>
<accession>A0A399MAQ1</accession>